<dbReference type="SUPFAM" id="SSF46785">
    <property type="entry name" value="Winged helix' DNA-binding domain"/>
    <property type="match status" value="1"/>
</dbReference>
<keyword evidence="1" id="KW-0805">Transcription regulation</keyword>
<dbReference type="PROSITE" id="PS50987">
    <property type="entry name" value="HTH_ARSR_2"/>
    <property type="match status" value="1"/>
</dbReference>
<dbReference type="GO" id="GO:0003677">
    <property type="term" value="F:DNA binding"/>
    <property type="evidence" value="ECO:0007669"/>
    <property type="project" value="UniProtKB-KW"/>
</dbReference>
<dbReference type="InterPro" id="IPR001845">
    <property type="entry name" value="HTH_ArsR_DNA-bd_dom"/>
</dbReference>
<organism evidence="5 6">
    <name type="scientific">Agrococcus baldri</name>
    <dbReference type="NCBI Taxonomy" id="153730"/>
    <lineage>
        <taxon>Bacteria</taxon>
        <taxon>Bacillati</taxon>
        <taxon>Actinomycetota</taxon>
        <taxon>Actinomycetes</taxon>
        <taxon>Micrococcales</taxon>
        <taxon>Microbacteriaceae</taxon>
        <taxon>Agrococcus</taxon>
    </lineage>
</organism>
<proteinExistence type="predicted"/>
<evidence type="ECO:0000313" key="5">
    <source>
        <dbReference type="EMBL" id="GEK79159.1"/>
    </source>
</evidence>
<comment type="caution">
    <text evidence="5">The sequence shown here is derived from an EMBL/GenBank/DDBJ whole genome shotgun (WGS) entry which is preliminary data.</text>
</comment>
<evidence type="ECO:0000313" key="6">
    <source>
        <dbReference type="Proteomes" id="UP000321749"/>
    </source>
</evidence>
<keyword evidence="3" id="KW-0804">Transcription</keyword>
<gene>
    <name evidence="5" type="ORF">ABA31_05100</name>
</gene>
<sequence length="117" mass="13155">MTQTERLHTAVSHAEPCDEIGIDRWLALMADSDRRAIVDHLAMHARGGEVTIGELAFAVGVTRFSMSRHLQILRDAGLVELRKSGNRVMARVTPEPMRLIDDWVWSILEALDKRPAV</sequence>
<protein>
    <recommendedName>
        <fullName evidence="4">HTH arsR-type domain-containing protein</fullName>
    </recommendedName>
</protein>
<dbReference type="EMBL" id="BJUU01000002">
    <property type="protein sequence ID" value="GEK79159.1"/>
    <property type="molecule type" value="Genomic_DNA"/>
</dbReference>
<name>A0AA87R9Q3_9MICO</name>
<dbReference type="InterPro" id="IPR051081">
    <property type="entry name" value="HTH_MetalResp_TranReg"/>
</dbReference>
<dbReference type="GO" id="GO:0003700">
    <property type="term" value="F:DNA-binding transcription factor activity"/>
    <property type="evidence" value="ECO:0007669"/>
    <property type="project" value="InterPro"/>
</dbReference>
<dbReference type="Proteomes" id="UP000321749">
    <property type="component" value="Unassembled WGS sequence"/>
</dbReference>
<evidence type="ECO:0000256" key="3">
    <source>
        <dbReference type="ARBA" id="ARBA00023163"/>
    </source>
</evidence>
<dbReference type="InterPro" id="IPR011991">
    <property type="entry name" value="ArsR-like_HTH"/>
</dbReference>
<dbReference type="CDD" id="cd00090">
    <property type="entry name" value="HTH_ARSR"/>
    <property type="match status" value="1"/>
</dbReference>
<dbReference type="PANTHER" id="PTHR33154">
    <property type="entry name" value="TRANSCRIPTIONAL REGULATOR, ARSR FAMILY"/>
    <property type="match status" value="1"/>
</dbReference>
<dbReference type="Pfam" id="PF12840">
    <property type="entry name" value="HTH_20"/>
    <property type="match status" value="1"/>
</dbReference>
<reference evidence="5 6" key="1">
    <citation type="submission" date="2019-07" db="EMBL/GenBank/DDBJ databases">
        <title>Whole genome shotgun sequence of Agrococcus baldri NBRC 103055.</title>
        <authorList>
            <person name="Hosoyama A."/>
            <person name="Uohara A."/>
            <person name="Ohji S."/>
            <person name="Ichikawa N."/>
        </authorList>
    </citation>
    <scope>NUCLEOTIDE SEQUENCE [LARGE SCALE GENOMIC DNA]</scope>
    <source>
        <strain evidence="5 6">NBRC 103055</strain>
    </source>
</reference>
<dbReference type="Gene3D" id="1.10.10.10">
    <property type="entry name" value="Winged helix-like DNA-binding domain superfamily/Winged helix DNA-binding domain"/>
    <property type="match status" value="1"/>
</dbReference>
<dbReference type="PANTHER" id="PTHR33154:SF33">
    <property type="entry name" value="TRANSCRIPTIONAL REPRESSOR SDPR"/>
    <property type="match status" value="1"/>
</dbReference>
<dbReference type="PRINTS" id="PR00778">
    <property type="entry name" value="HTHARSR"/>
</dbReference>
<dbReference type="InterPro" id="IPR036390">
    <property type="entry name" value="WH_DNA-bd_sf"/>
</dbReference>
<dbReference type="SMART" id="SM00418">
    <property type="entry name" value="HTH_ARSR"/>
    <property type="match status" value="1"/>
</dbReference>
<evidence type="ECO:0000256" key="2">
    <source>
        <dbReference type="ARBA" id="ARBA00023125"/>
    </source>
</evidence>
<dbReference type="NCBIfam" id="NF033788">
    <property type="entry name" value="HTH_metalloreg"/>
    <property type="match status" value="1"/>
</dbReference>
<evidence type="ECO:0000256" key="1">
    <source>
        <dbReference type="ARBA" id="ARBA00023015"/>
    </source>
</evidence>
<dbReference type="InterPro" id="IPR036388">
    <property type="entry name" value="WH-like_DNA-bd_sf"/>
</dbReference>
<keyword evidence="6" id="KW-1185">Reference proteome</keyword>
<evidence type="ECO:0000259" key="4">
    <source>
        <dbReference type="PROSITE" id="PS50987"/>
    </source>
</evidence>
<keyword evidence="2" id="KW-0238">DNA-binding</keyword>
<dbReference type="RefSeq" id="WP_318279038.1">
    <property type="nucleotide sequence ID" value="NZ_BJUU01000002.1"/>
</dbReference>
<dbReference type="AlphaFoldDB" id="A0AA87R9Q3"/>
<accession>A0AA87R9Q3</accession>
<feature type="domain" description="HTH arsR-type" evidence="4">
    <location>
        <begin position="14"/>
        <end position="112"/>
    </location>
</feature>